<dbReference type="Pfam" id="PF04082">
    <property type="entry name" value="Fungal_trans"/>
    <property type="match status" value="1"/>
</dbReference>
<evidence type="ECO:0000256" key="6">
    <source>
        <dbReference type="ARBA" id="ARBA00023242"/>
    </source>
</evidence>
<gene>
    <name evidence="9" type="ORF">BO97DRAFT_358383</name>
</gene>
<reference evidence="9 10" key="1">
    <citation type="submission" date="2018-02" db="EMBL/GenBank/DDBJ databases">
        <title>The genomes of Aspergillus section Nigri reveals drivers in fungal speciation.</title>
        <authorList>
            <consortium name="DOE Joint Genome Institute"/>
            <person name="Vesth T.C."/>
            <person name="Nybo J."/>
            <person name="Theobald S."/>
            <person name="Brandl J."/>
            <person name="Frisvad J.C."/>
            <person name="Nielsen K.F."/>
            <person name="Lyhne E.K."/>
            <person name="Kogle M.E."/>
            <person name="Kuo A."/>
            <person name="Riley R."/>
            <person name="Clum A."/>
            <person name="Nolan M."/>
            <person name="Lipzen A."/>
            <person name="Salamov A."/>
            <person name="Henrissat B."/>
            <person name="Wiebenga A."/>
            <person name="De vries R.P."/>
            <person name="Grigoriev I.V."/>
            <person name="Mortensen U.H."/>
            <person name="Andersen M.R."/>
            <person name="Baker S.E."/>
        </authorList>
    </citation>
    <scope>NUCLEOTIDE SEQUENCE [LARGE SCALE GENOMIC DNA]</scope>
    <source>
        <strain evidence="9 10">CBS 101889</strain>
    </source>
</reference>
<dbReference type="InterPro" id="IPR001138">
    <property type="entry name" value="Zn2Cys6_DnaBD"/>
</dbReference>
<evidence type="ECO:0000313" key="9">
    <source>
        <dbReference type="EMBL" id="RAL06630.1"/>
    </source>
</evidence>
<dbReference type="GO" id="GO:0008270">
    <property type="term" value="F:zinc ion binding"/>
    <property type="evidence" value="ECO:0007669"/>
    <property type="project" value="InterPro"/>
</dbReference>
<dbReference type="PROSITE" id="PS50048">
    <property type="entry name" value="ZN2_CY6_FUNGAL_2"/>
    <property type="match status" value="1"/>
</dbReference>
<dbReference type="GeneID" id="37196544"/>
<keyword evidence="5" id="KW-0804">Transcription</keyword>
<evidence type="ECO:0000313" key="10">
    <source>
        <dbReference type="Proteomes" id="UP000248961"/>
    </source>
</evidence>
<dbReference type="RefSeq" id="XP_025545784.1">
    <property type="nucleotide sequence ID" value="XM_025692255.1"/>
</dbReference>
<dbReference type="GO" id="GO:0003677">
    <property type="term" value="F:DNA binding"/>
    <property type="evidence" value="ECO:0007669"/>
    <property type="project" value="UniProtKB-KW"/>
</dbReference>
<dbReference type="SUPFAM" id="SSF57701">
    <property type="entry name" value="Zn2/Cys6 DNA-binding domain"/>
    <property type="match status" value="1"/>
</dbReference>
<evidence type="ECO:0000256" key="5">
    <source>
        <dbReference type="ARBA" id="ARBA00023163"/>
    </source>
</evidence>
<organism evidence="9 10">
    <name type="scientific">Aspergillus homomorphus (strain CBS 101889)</name>
    <dbReference type="NCBI Taxonomy" id="1450537"/>
    <lineage>
        <taxon>Eukaryota</taxon>
        <taxon>Fungi</taxon>
        <taxon>Dikarya</taxon>
        <taxon>Ascomycota</taxon>
        <taxon>Pezizomycotina</taxon>
        <taxon>Eurotiomycetes</taxon>
        <taxon>Eurotiomycetidae</taxon>
        <taxon>Eurotiales</taxon>
        <taxon>Aspergillaceae</taxon>
        <taxon>Aspergillus</taxon>
        <taxon>Aspergillus subgen. Circumdati</taxon>
    </lineage>
</organism>
<feature type="domain" description="Zn(2)-C6 fungal-type" evidence="8">
    <location>
        <begin position="41"/>
        <end position="71"/>
    </location>
</feature>
<dbReference type="EMBL" id="KZ824368">
    <property type="protein sequence ID" value="RAL06630.1"/>
    <property type="molecule type" value="Genomic_DNA"/>
</dbReference>
<dbReference type="PANTHER" id="PTHR47338">
    <property type="entry name" value="ZN(II)2CYS6 TRANSCRIPTION FACTOR (EUROFUNG)-RELATED"/>
    <property type="match status" value="1"/>
</dbReference>
<accession>A0A395HFW7</accession>
<evidence type="ECO:0000256" key="3">
    <source>
        <dbReference type="ARBA" id="ARBA00023015"/>
    </source>
</evidence>
<keyword evidence="10" id="KW-1185">Reference proteome</keyword>
<dbReference type="PROSITE" id="PS00463">
    <property type="entry name" value="ZN2_CY6_FUNGAL_1"/>
    <property type="match status" value="1"/>
</dbReference>
<evidence type="ECO:0000256" key="2">
    <source>
        <dbReference type="ARBA" id="ARBA00022723"/>
    </source>
</evidence>
<dbReference type="CDD" id="cd12148">
    <property type="entry name" value="fungal_TF_MHR"/>
    <property type="match status" value="1"/>
</dbReference>
<dbReference type="InterPro" id="IPR007219">
    <property type="entry name" value="XnlR_reg_dom"/>
</dbReference>
<evidence type="ECO:0000256" key="7">
    <source>
        <dbReference type="SAM" id="MobiDB-lite"/>
    </source>
</evidence>
<dbReference type="SMART" id="SM00066">
    <property type="entry name" value="GAL4"/>
    <property type="match status" value="1"/>
</dbReference>
<evidence type="ECO:0000256" key="1">
    <source>
        <dbReference type="ARBA" id="ARBA00004123"/>
    </source>
</evidence>
<evidence type="ECO:0000259" key="8">
    <source>
        <dbReference type="PROSITE" id="PS50048"/>
    </source>
</evidence>
<dbReference type="STRING" id="1450537.A0A395HFW7"/>
<dbReference type="GO" id="GO:0006351">
    <property type="term" value="P:DNA-templated transcription"/>
    <property type="evidence" value="ECO:0007669"/>
    <property type="project" value="InterPro"/>
</dbReference>
<dbReference type="GO" id="GO:0005634">
    <property type="term" value="C:nucleus"/>
    <property type="evidence" value="ECO:0007669"/>
    <property type="project" value="UniProtKB-SubCell"/>
</dbReference>
<dbReference type="Gene3D" id="4.10.240.10">
    <property type="entry name" value="Zn(2)-C6 fungal-type DNA-binding domain"/>
    <property type="match status" value="1"/>
</dbReference>
<sequence length="558" mass="64081">MSWEPSTSPQLLPESASQSPPDLQQQKSPILRRSRQSPGSACEECRRRKLRCDRRTPSCGVCTATGVICHFTATRSERGPKRGHLKQLQQRMGMFHRIDSHGLFLQEPVLHSVYKVQAPLDNIKMDKIPFLPPDGIDPLLDSPPSESQLLMSVTEVPMWMREELDQLYFDRVHVFAPILHQGRYMEWSRQRVKSEAKTALQYTMWTLAASFSGQLQHVASTLYHEARSRIDLQMLGDNVIDTIEIENLQACILLVMHESITSYDERGWLRAGYAFRLVQRMRLYEIDAPTSPKLAACDDWVMVEERRRMFWMAYCLDRFLSMRDGRPLTLIEHLISTRLPAPEAEFQSGQPVEMEFLSTAITSGGPRLTSPFAECIMTTTVCGRAVIHHYQTRLENTFTHDSSNFHDRHKWIHNTISQRINILSFNTPKFTENSDPMFLFTRILASTTALYLYHTLSLTPYEPIPEDDMSLFLDYGHAALLEAQEMVHLANILNKVNSFKIHPFTHIPLSLCVDICNTYRDRDGAICAKLQEVFHTLRNLTWVNSLGEKLQQVLGGSI</sequence>
<dbReference type="GO" id="GO:0009893">
    <property type="term" value="P:positive regulation of metabolic process"/>
    <property type="evidence" value="ECO:0007669"/>
    <property type="project" value="UniProtKB-ARBA"/>
</dbReference>
<dbReference type="Pfam" id="PF00172">
    <property type="entry name" value="Zn_clus"/>
    <property type="match status" value="1"/>
</dbReference>
<comment type="subcellular location">
    <subcellularLocation>
        <location evidence="1">Nucleus</location>
    </subcellularLocation>
</comment>
<dbReference type="SMART" id="SM00906">
    <property type="entry name" value="Fungal_trans"/>
    <property type="match status" value="1"/>
</dbReference>
<dbReference type="InterPro" id="IPR050815">
    <property type="entry name" value="TF_fung"/>
</dbReference>
<dbReference type="Proteomes" id="UP000248961">
    <property type="component" value="Unassembled WGS sequence"/>
</dbReference>
<dbReference type="GO" id="GO:0000981">
    <property type="term" value="F:DNA-binding transcription factor activity, RNA polymerase II-specific"/>
    <property type="evidence" value="ECO:0007669"/>
    <property type="project" value="InterPro"/>
</dbReference>
<dbReference type="PANTHER" id="PTHR47338:SF3">
    <property type="entry name" value="C6 FINGER DOMAIN TRANSCRIPTION FACTOR DBAA-RELATED"/>
    <property type="match status" value="1"/>
</dbReference>
<evidence type="ECO:0000256" key="4">
    <source>
        <dbReference type="ARBA" id="ARBA00023125"/>
    </source>
</evidence>
<dbReference type="InterPro" id="IPR036864">
    <property type="entry name" value="Zn2-C6_fun-type_DNA-bd_sf"/>
</dbReference>
<dbReference type="AlphaFoldDB" id="A0A395HFW7"/>
<keyword evidence="2" id="KW-0479">Metal-binding</keyword>
<dbReference type="OrthoDB" id="3037908at2759"/>
<protein>
    <recommendedName>
        <fullName evidence="8">Zn(2)-C6 fungal-type domain-containing protein</fullName>
    </recommendedName>
</protein>
<keyword evidence="6" id="KW-0539">Nucleus</keyword>
<proteinExistence type="predicted"/>
<keyword evidence="4" id="KW-0238">DNA-binding</keyword>
<feature type="region of interest" description="Disordered" evidence="7">
    <location>
        <begin position="1"/>
        <end position="38"/>
    </location>
</feature>
<feature type="compositionally biased region" description="Polar residues" evidence="7">
    <location>
        <begin position="1"/>
        <end position="28"/>
    </location>
</feature>
<dbReference type="VEuPathDB" id="FungiDB:BO97DRAFT_358383"/>
<name>A0A395HFW7_ASPHC</name>
<keyword evidence="3" id="KW-0805">Transcription regulation</keyword>